<proteinExistence type="inferred from homology"/>
<comment type="similarity">
    <text evidence="2 7">Belongs to the tetraspanin (TM4SF) family.</text>
</comment>
<dbReference type="PRINTS" id="PR00259">
    <property type="entry name" value="TMFOUR"/>
</dbReference>
<evidence type="ECO:0000256" key="3">
    <source>
        <dbReference type="ARBA" id="ARBA00022692"/>
    </source>
</evidence>
<protein>
    <recommendedName>
        <fullName evidence="7">Tetraspanin</fullName>
    </recommendedName>
</protein>
<keyword evidence="6" id="KW-1015">Disulfide bond</keyword>
<comment type="subcellular location">
    <subcellularLocation>
        <location evidence="1 7">Membrane</location>
        <topology evidence="1 7">Multi-pass membrane protein</topology>
    </subcellularLocation>
</comment>
<dbReference type="Proteomes" id="UP001168972">
    <property type="component" value="Unassembled WGS sequence"/>
</dbReference>
<dbReference type="InterPro" id="IPR008952">
    <property type="entry name" value="Tetraspanin_EC2_sf"/>
</dbReference>
<feature type="transmembrane region" description="Helical" evidence="7">
    <location>
        <begin position="214"/>
        <end position="236"/>
    </location>
</feature>
<dbReference type="PANTHER" id="PTHR19282:SF527">
    <property type="entry name" value="TETRASPANIN"/>
    <property type="match status" value="1"/>
</dbReference>
<evidence type="ECO:0000256" key="4">
    <source>
        <dbReference type="ARBA" id="ARBA00022989"/>
    </source>
</evidence>
<evidence type="ECO:0000313" key="8">
    <source>
        <dbReference type="EMBL" id="KAK0167341.1"/>
    </source>
</evidence>
<dbReference type="Pfam" id="PF00335">
    <property type="entry name" value="Tetraspanin"/>
    <property type="match status" value="1"/>
</dbReference>
<gene>
    <name evidence="8" type="ORF">PV327_004751</name>
</gene>
<keyword evidence="4 7" id="KW-1133">Transmembrane helix</keyword>
<feature type="disulfide bond" evidence="6">
    <location>
        <begin position="151"/>
        <end position="171"/>
    </location>
</feature>
<feature type="transmembrane region" description="Helical" evidence="7">
    <location>
        <begin position="61"/>
        <end position="82"/>
    </location>
</feature>
<name>A0AA39FDE9_MICHY</name>
<dbReference type="InterPro" id="IPR018499">
    <property type="entry name" value="Tetraspanin/Peripherin"/>
</dbReference>
<sequence>MGYGSEMDGCGRFMKYSLFFVNFIIFIAGCAVTGLAAWALVDKIPYISELVGNDLLTGAVYVLLGGGIIVAVISFFGCIGASREVKCMLLTYFIVLLILFVTMLIGGVLGYVFRGKVLGTVEQEMKNSMYLYDRHTIRSAWDTTQRTLHCCGVKSYRDWNYVGINLPKSCCREAQPGKYFDCNIGSDTPNPSNTYIDGCLNSTTLYIKKHATTMGAAGIVVACLMFFGMVFSCALFRMIE</sequence>
<keyword evidence="9" id="KW-1185">Reference proteome</keyword>
<feature type="transmembrane region" description="Helical" evidence="7">
    <location>
        <begin position="89"/>
        <end position="113"/>
    </location>
</feature>
<feature type="disulfide bond" evidence="6">
    <location>
        <begin position="150"/>
        <end position="182"/>
    </location>
</feature>
<reference evidence="8" key="1">
    <citation type="journal article" date="2023" name="bioRxiv">
        <title>Scaffold-level genome assemblies of two parasitoid biocontrol wasps reveal the parthenogenesis mechanism and an associated novel virus.</title>
        <authorList>
            <person name="Inwood S."/>
            <person name="Skelly J."/>
            <person name="Guhlin J."/>
            <person name="Harrop T."/>
            <person name="Goldson S."/>
            <person name="Dearden P."/>
        </authorList>
    </citation>
    <scope>NUCLEOTIDE SEQUENCE</scope>
    <source>
        <strain evidence="8">Lincoln</strain>
        <tissue evidence="8">Whole body</tissue>
    </source>
</reference>
<evidence type="ECO:0000256" key="6">
    <source>
        <dbReference type="PIRSR" id="PIRSR002419-1"/>
    </source>
</evidence>
<reference evidence="8" key="2">
    <citation type="submission" date="2023-03" db="EMBL/GenBank/DDBJ databases">
        <authorList>
            <person name="Inwood S.N."/>
            <person name="Skelly J.G."/>
            <person name="Guhlin J."/>
            <person name="Harrop T.W.R."/>
            <person name="Goldson S.G."/>
            <person name="Dearden P.K."/>
        </authorList>
    </citation>
    <scope>NUCLEOTIDE SEQUENCE</scope>
    <source>
        <strain evidence="8">Lincoln</strain>
        <tissue evidence="8">Whole body</tissue>
    </source>
</reference>
<dbReference type="EMBL" id="JAQQBR010001832">
    <property type="protein sequence ID" value="KAK0167341.1"/>
    <property type="molecule type" value="Genomic_DNA"/>
</dbReference>
<dbReference type="InterPro" id="IPR000301">
    <property type="entry name" value="Tetraspanin_animals"/>
</dbReference>
<accession>A0AA39FDE9</accession>
<evidence type="ECO:0000256" key="2">
    <source>
        <dbReference type="ARBA" id="ARBA00006840"/>
    </source>
</evidence>
<keyword evidence="5 7" id="KW-0472">Membrane</keyword>
<dbReference type="PANTHER" id="PTHR19282">
    <property type="entry name" value="TETRASPANIN"/>
    <property type="match status" value="1"/>
</dbReference>
<dbReference type="SUPFAM" id="SSF48652">
    <property type="entry name" value="Tetraspanin"/>
    <property type="match status" value="1"/>
</dbReference>
<evidence type="ECO:0000256" key="7">
    <source>
        <dbReference type="RuleBase" id="RU361218"/>
    </source>
</evidence>
<evidence type="ECO:0000256" key="1">
    <source>
        <dbReference type="ARBA" id="ARBA00004141"/>
    </source>
</evidence>
<comment type="caution">
    <text evidence="8">The sequence shown here is derived from an EMBL/GenBank/DDBJ whole genome shotgun (WGS) entry which is preliminary data.</text>
</comment>
<evidence type="ECO:0000256" key="5">
    <source>
        <dbReference type="ARBA" id="ARBA00023136"/>
    </source>
</evidence>
<dbReference type="AlphaFoldDB" id="A0AA39FDE9"/>
<feature type="transmembrane region" description="Helical" evidence="7">
    <location>
        <begin position="20"/>
        <end position="41"/>
    </location>
</feature>
<evidence type="ECO:0000313" key="9">
    <source>
        <dbReference type="Proteomes" id="UP001168972"/>
    </source>
</evidence>
<dbReference type="PIRSF" id="PIRSF002419">
    <property type="entry name" value="Tetraspanin"/>
    <property type="match status" value="1"/>
</dbReference>
<dbReference type="Gene3D" id="1.10.1450.10">
    <property type="entry name" value="Tetraspanin"/>
    <property type="match status" value="1"/>
</dbReference>
<organism evidence="8 9">
    <name type="scientific">Microctonus hyperodae</name>
    <name type="common">Parasitoid wasp</name>
    <dbReference type="NCBI Taxonomy" id="165561"/>
    <lineage>
        <taxon>Eukaryota</taxon>
        <taxon>Metazoa</taxon>
        <taxon>Ecdysozoa</taxon>
        <taxon>Arthropoda</taxon>
        <taxon>Hexapoda</taxon>
        <taxon>Insecta</taxon>
        <taxon>Pterygota</taxon>
        <taxon>Neoptera</taxon>
        <taxon>Endopterygota</taxon>
        <taxon>Hymenoptera</taxon>
        <taxon>Apocrita</taxon>
        <taxon>Ichneumonoidea</taxon>
        <taxon>Braconidae</taxon>
        <taxon>Euphorinae</taxon>
        <taxon>Microctonus</taxon>
    </lineage>
</organism>
<dbReference type="GO" id="GO:0005886">
    <property type="term" value="C:plasma membrane"/>
    <property type="evidence" value="ECO:0007669"/>
    <property type="project" value="TreeGrafter"/>
</dbReference>
<keyword evidence="3 7" id="KW-0812">Transmembrane</keyword>